<dbReference type="OrthoDB" id="5070853at2759"/>
<dbReference type="AlphaFoldDB" id="A0A428NGD9"/>
<gene>
    <name evidence="2" type="ORF">CEP54_016243</name>
</gene>
<comment type="caution">
    <text evidence="2">The sequence shown here is derived from an EMBL/GenBank/DDBJ whole genome shotgun (WGS) entry which is preliminary data.</text>
</comment>
<keyword evidence="1" id="KW-0732">Signal</keyword>
<name>A0A428NGD9_9HYPO</name>
<keyword evidence="3" id="KW-1185">Reference proteome</keyword>
<organism evidence="2 3">
    <name type="scientific">Fusarium duplospermum</name>
    <dbReference type="NCBI Taxonomy" id="1325734"/>
    <lineage>
        <taxon>Eukaryota</taxon>
        <taxon>Fungi</taxon>
        <taxon>Dikarya</taxon>
        <taxon>Ascomycota</taxon>
        <taxon>Pezizomycotina</taxon>
        <taxon>Sordariomycetes</taxon>
        <taxon>Hypocreomycetidae</taxon>
        <taxon>Hypocreales</taxon>
        <taxon>Nectriaceae</taxon>
        <taxon>Fusarium</taxon>
        <taxon>Fusarium solani species complex</taxon>
    </lineage>
</organism>
<reference evidence="2 3" key="1">
    <citation type="submission" date="2017-06" db="EMBL/GenBank/DDBJ databases">
        <title>Comparative genomic analysis of Ambrosia Fusariam Clade fungi.</title>
        <authorList>
            <person name="Stajich J.E."/>
            <person name="Carrillo J."/>
            <person name="Kijimoto T."/>
            <person name="Eskalen A."/>
            <person name="O'Donnell K."/>
            <person name="Kasson M."/>
        </authorList>
    </citation>
    <scope>NUCLEOTIDE SEQUENCE [LARGE SCALE GENOMIC DNA]</scope>
    <source>
        <strain evidence="2 3">NRRL62584</strain>
    </source>
</reference>
<protein>
    <recommendedName>
        <fullName evidence="4">Secreted protein</fullName>
    </recommendedName>
</protein>
<sequence>MKVATTLLVSAWLLFSSVLGDGHSLCACQSRSNGPTVDSATQACCSRVGAHSGPPASYRGNQIRRPILSGQGYKRRPILRLLSKQRRWRFYLSILGRIRTDP</sequence>
<proteinExistence type="predicted"/>
<feature type="chain" id="PRO_5019340691" description="Secreted protein" evidence="1">
    <location>
        <begin position="21"/>
        <end position="102"/>
    </location>
</feature>
<feature type="signal peptide" evidence="1">
    <location>
        <begin position="1"/>
        <end position="20"/>
    </location>
</feature>
<evidence type="ECO:0000313" key="3">
    <source>
        <dbReference type="Proteomes" id="UP000288168"/>
    </source>
</evidence>
<evidence type="ECO:0000256" key="1">
    <source>
        <dbReference type="SAM" id="SignalP"/>
    </source>
</evidence>
<accession>A0A428NGD9</accession>
<evidence type="ECO:0008006" key="4">
    <source>
        <dbReference type="Google" id="ProtNLM"/>
    </source>
</evidence>
<dbReference type="EMBL" id="NKCI01000569">
    <property type="protein sequence ID" value="RSL39864.1"/>
    <property type="molecule type" value="Genomic_DNA"/>
</dbReference>
<evidence type="ECO:0000313" key="2">
    <source>
        <dbReference type="EMBL" id="RSL39864.1"/>
    </source>
</evidence>
<dbReference type="Proteomes" id="UP000288168">
    <property type="component" value="Unassembled WGS sequence"/>
</dbReference>